<accession>X6N453</accession>
<keyword evidence="2" id="KW-0812">Transmembrane</keyword>
<protein>
    <submittedName>
        <fullName evidence="3">Uncharacterized protein</fullName>
    </submittedName>
</protein>
<keyword evidence="2" id="KW-0472">Membrane</keyword>
<proteinExistence type="predicted"/>
<feature type="compositionally biased region" description="Basic residues" evidence="1">
    <location>
        <begin position="254"/>
        <end position="269"/>
    </location>
</feature>
<feature type="region of interest" description="Disordered" evidence="1">
    <location>
        <begin position="254"/>
        <end position="296"/>
    </location>
</feature>
<organism evidence="3 4">
    <name type="scientific">Reticulomyxa filosa</name>
    <dbReference type="NCBI Taxonomy" id="46433"/>
    <lineage>
        <taxon>Eukaryota</taxon>
        <taxon>Sar</taxon>
        <taxon>Rhizaria</taxon>
        <taxon>Retaria</taxon>
        <taxon>Foraminifera</taxon>
        <taxon>Monothalamids</taxon>
        <taxon>Reticulomyxidae</taxon>
        <taxon>Reticulomyxa</taxon>
    </lineage>
</organism>
<feature type="region of interest" description="Disordered" evidence="1">
    <location>
        <begin position="179"/>
        <end position="223"/>
    </location>
</feature>
<reference evidence="3 4" key="1">
    <citation type="journal article" date="2013" name="Curr. Biol.">
        <title>The Genome of the Foraminiferan Reticulomyxa filosa.</title>
        <authorList>
            <person name="Glockner G."/>
            <person name="Hulsmann N."/>
            <person name="Schleicher M."/>
            <person name="Noegel A.A."/>
            <person name="Eichinger L."/>
            <person name="Gallinger C."/>
            <person name="Pawlowski J."/>
            <person name="Sierra R."/>
            <person name="Euteneuer U."/>
            <person name="Pillet L."/>
            <person name="Moustafa A."/>
            <person name="Platzer M."/>
            <person name="Groth M."/>
            <person name="Szafranski K."/>
            <person name="Schliwa M."/>
        </authorList>
    </citation>
    <scope>NUCLEOTIDE SEQUENCE [LARGE SCALE GENOMIC DNA]</scope>
</reference>
<evidence type="ECO:0000313" key="3">
    <source>
        <dbReference type="EMBL" id="ETO20529.1"/>
    </source>
</evidence>
<dbReference type="AlphaFoldDB" id="X6N453"/>
<dbReference type="Proteomes" id="UP000023152">
    <property type="component" value="Unassembled WGS sequence"/>
</dbReference>
<comment type="caution">
    <text evidence="3">The sequence shown here is derived from an EMBL/GenBank/DDBJ whole genome shotgun (WGS) entry which is preliminary data.</text>
</comment>
<feature type="compositionally biased region" description="Polar residues" evidence="1">
    <location>
        <begin position="551"/>
        <end position="560"/>
    </location>
</feature>
<keyword evidence="2" id="KW-1133">Transmembrane helix</keyword>
<feature type="compositionally biased region" description="Basic and acidic residues" evidence="1">
    <location>
        <begin position="464"/>
        <end position="475"/>
    </location>
</feature>
<feature type="compositionally biased region" description="Basic and acidic residues" evidence="1">
    <location>
        <begin position="270"/>
        <end position="288"/>
    </location>
</feature>
<feature type="transmembrane region" description="Helical" evidence="2">
    <location>
        <begin position="387"/>
        <end position="408"/>
    </location>
</feature>
<feature type="region of interest" description="Disordered" evidence="1">
    <location>
        <begin position="453"/>
        <end position="484"/>
    </location>
</feature>
<dbReference type="EMBL" id="ASPP01012513">
    <property type="protein sequence ID" value="ETO20529.1"/>
    <property type="molecule type" value="Genomic_DNA"/>
</dbReference>
<evidence type="ECO:0000256" key="1">
    <source>
        <dbReference type="SAM" id="MobiDB-lite"/>
    </source>
</evidence>
<evidence type="ECO:0000313" key="4">
    <source>
        <dbReference type="Proteomes" id="UP000023152"/>
    </source>
</evidence>
<gene>
    <name evidence="3" type="ORF">RFI_16689</name>
</gene>
<feature type="region of interest" description="Disordered" evidence="1">
    <location>
        <begin position="548"/>
        <end position="573"/>
    </location>
</feature>
<sequence>MVVIKKKGWHLEYVIDLEFGYLSGFALNHYKKINGQEENDFDDEEDEEGGPAIAKKLDTFWQYIHDHSSRPWVSGLCFTWIIGCLWCLENDLPLLAWTVVGTYWWSDAWFHCQSQIHLMTVVMFAVLLLSYLLFFTSIFLWLIDHICRRIQSTPSWSDLLKGIPNAFIVVPIKKKKKKGQRGLTEDKQTKKKSHEHKNDTSVVEITADKESWNKTPGSPTDNDHVVDFSFRKYSGDGTNGGNTLTLPNVSHVQYHHHHLHSSHSHYHQHPSHDTHARDDKPHEDEASKPVHTSPYTVSANANANANANTNARASTLSSSSHSVSNGYKRYIINATMEDTMAMQKYLLQHKQHLKIDVHQAITQQRLKCKLFEQRYVVVHANPLPKGLLFNLFFFILLIFTCVYTYLYAHIRIEVTVNEARTDVNIGKSPSAQDTALLFEGDDFFCDPLNKNFNDKAEEDTTQADETKKNTDRKEEETPETENDWKCPRCTEIGQELMDCLLGCSNLPTLTLLVRKFDDCLTYTKSTTALKSTETSLLVNLSNKKHNDSKLDNPTYNVANTNNKKHKPPNPNPKKKIRLCAFFEPPLTKQAMNSISNAFILNREPDKNAASVFVNKRNRVSTEDIRGFFFVCLFASLLYRHTSLFLFYLEI</sequence>
<feature type="transmembrane region" description="Helical" evidence="2">
    <location>
        <begin position="122"/>
        <end position="143"/>
    </location>
</feature>
<evidence type="ECO:0000256" key="2">
    <source>
        <dbReference type="SAM" id="Phobius"/>
    </source>
</evidence>
<keyword evidence="4" id="KW-1185">Reference proteome</keyword>
<name>X6N453_RETFI</name>
<feature type="transmembrane region" description="Helical" evidence="2">
    <location>
        <begin position="626"/>
        <end position="648"/>
    </location>
</feature>
<feature type="compositionally biased region" description="Basic residues" evidence="1">
    <location>
        <begin position="562"/>
        <end position="573"/>
    </location>
</feature>